<dbReference type="EMBL" id="LR590481">
    <property type="protein sequence ID" value="VTQ88679.1"/>
    <property type="molecule type" value="Genomic_DNA"/>
</dbReference>
<dbReference type="KEGG" id="hhw:NCTC503_01277"/>
<dbReference type="Proteomes" id="UP000308489">
    <property type="component" value="Chromosome 1"/>
</dbReference>
<organism evidence="1 2">
    <name type="scientific">Hathewaya histolytica</name>
    <name type="common">Clostridium histolyticum</name>
    <dbReference type="NCBI Taxonomy" id="1498"/>
    <lineage>
        <taxon>Bacteria</taxon>
        <taxon>Bacillati</taxon>
        <taxon>Bacillota</taxon>
        <taxon>Clostridia</taxon>
        <taxon>Eubacteriales</taxon>
        <taxon>Clostridiaceae</taxon>
        <taxon>Hathewaya</taxon>
    </lineage>
</organism>
<evidence type="ECO:0000313" key="2">
    <source>
        <dbReference type="Proteomes" id="UP000308489"/>
    </source>
</evidence>
<dbReference type="RefSeq" id="WP_138209949.1">
    <property type="nucleotide sequence ID" value="NZ_CBCRUQ010000020.1"/>
</dbReference>
<gene>
    <name evidence="1" type="ORF">NCTC503_01277</name>
</gene>
<reference evidence="1 2" key="1">
    <citation type="submission" date="2019-05" db="EMBL/GenBank/DDBJ databases">
        <authorList>
            <consortium name="Pathogen Informatics"/>
        </authorList>
    </citation>
    <scope>NUCLEOTIDE SEQUENCE [LARGE SCALE GENOMIC DNA]</scope>
    <source>
        <strain evidence="1 2">NCTC503</strain>
    </source>
</reference>
<proteinExistence type="predicted"/>
<accession>A0A4U9RAY8</accession>
<protein>
    <submittedName>
        <fullName evidence="1">Uncharacterized protein</fullName>
    </submittedName>
</protein>
<dbReference type="OrthoDB" id="1918216at2"/>
<keyword evidence="2" id="KW-1185">Reference proteome</keyword>
<name>A0A4U9RAY8_HATHI</name>
<evidence type="ECO:0000313" key="1">
    <source>
        <dbReference type="EMBL" id="VTQ88679.1"/>
    </source>
</evidence>
<dbReference type="AlphaFoldDB" id="A0A4U9RAY8"/>
<sequence>MKVICDNCKREFEMKQDKLEEKYLGAMYTEVFYNCPHCCIKHLVGVMNAKCRHLKRKMETRILRRFKDTNNINTVVADKDIDNIQKELKAEMDRINKG</sequence>